<keyword evidence="1" id="KW-0812">Transmembrane</keyword>
<keyword evidence="1" id="KW-0472">Membrane</keyword>
<accession>A0A0R3WZ06</accession>
<dbReference type="GO" id="GO:0030001">
    <property type="term" value="P:metal ion transport"/>
    <property type="evidence" value="ECO:0007669"/>
    <property type="project" value="TreeGrafter"/>
</dbReference>
<reference evidence="2" key="1">
    <citation type="submission" date="2017-02" db="UniProtKB">
        <authorList>
            <consortium name="WormBaseParasite"/>
        </authorList>
    </citation>
    <scope>IDENTIFICATION</scope>
</reference>
<evidence type="ECO:0000313" key="2">
    <source>
        <dbReference type="WBParaSite" id="TTAC_0000599601-mRNA-1"/>
    </source>
</evidence>
<proteinExistence type="predicted"/>
<feature type="transmembrane region" description="Helical" evidence="1">
    <location>
        <begin position="149"/>
        <end position="172"/>
    </location>
</feature>
<organism evidence="2">
    <name type="scientific">Hydatigena taeniaeformis</name>
    <name type="common">Feline tapeworm</name>
    <name type="synonym">Taenia taeniaeformis</name>
    <dbReference type="NCBI Taxonomy" id="6205"/>
    <lineage>
        <taxon>Eukaryota</taxon>
        <taxon>Metazoa</taxon>
        <taxon>Spiralia</taxon>
        <taxon>Lophotrochozoa</taxon>
        <taxon>Platyhelminthes</taxon>
        <taxon>Cestoda</taxon>
        <taxon>Eucestoda</taxon>
        <taxon>Cyclophyllidea</taxon>
        <taxon>Taeniidae</taxon>
        <taxon>Hydatigera</taxon>
    </lineage>
</organism>
<keyword evidence="1" id="KW-1133">Transmembrane helix</keyword>
<feature type="transmembrane region" description="Helical" evidence="1">
    <location>
        <begin position="51"/>
        <end position="74"/>
    </location>
</feature>
<protein>
    <submittedName>
        <fullName evidence="2">Cas1_AcylT domain-containing protein</fullName>
    </submittedName>
</protein>
<dbReference type="AlphaFoldDB" id="A0A0R3WZ06"/>
<name>A0A0R3WZ06_HYDTA</name>
<dbReference type="PANTHER" id="PTHR13800">
    <property type="entry name" value="TRANSIENT RECEPTOR POTENTIAL CATION CHANNEL, SUBFAMILY M, MEMBER 6"/>
    <property type="match status" value="1"/>
</dbReference>
<dbReference type="InterPro" id="IPR050927">
    <property type="entry name" value="TRPM"/>
</dbReference>
<evidence type="ECO:0000256" key="1">
    <source>
        <dbReference type="SAM" id="Phobius"/>
    </source>
</evidence>
<dbReference type="STRING" id="6205.A0A0R3WZ06"/>
<dbReference type="PANTHER" id="PTHR13800:SF1">
    <property type="entry name" value="TRANSIENT RECEPTOR POTENTIAL CATION CHANNEL TRPM"/>
    <property type="match status" value="1"/>
</dbReference>
<dbReference type="GO" id="GO:0005261">
    <property type="term" value="F:monoatomic cation channel activity"/>
    <property type="evidence" value="ECO:0007669"/>
    <property type="project" value="TreeGrafter"/>
</dbReference>
<dbReference type="GO" id="GO:0005886">
    <property type="term" value="C:plasma membrane"/>
    <property type="evidence" value="ECO:0007669"/>
    <property type="project" value="TreeGrafter"/>
</dbReference>
<dbReference type="WBParaSite" id="TTAC_0000599601-mRNA-1">
    <property type="protein sequence ID" value="TTAC_0000599601-mRNA-1"/>
    <property type="gene ID" value="TTAC_0000599601"/>
</dbReference>
<feature type="transmembrane region" description="Helical" evidence="1">
    <location>
        <begin position="118"/>
        <end position="137"/>
    </location>
</feature>
<sequence>LPPLVPLLAEYDYPCNRHLKRQDDVQGNETEKSDRKATYRRRIVDFYRAPCVRFAYSAFCSVLLLILYSMVLLVVRSDSIVRPLEIILHVCLVLAVFQHSCNAIETHKSVREYFSNTWNRLVLLSLFFYVSGNLHYLDSRIKGFDALSGLARLFLSSCLLCACALILHFLVLSRYIGPKLMMIITMVG</sequence>